<protein>
    <recommendedName>
        <fullName evidence="2">histone acetyltransferase</fullName>
        <ecNumber evidence="2">2.3.1.48</ecNumber>
    </recommendedName>
</protein>
<dbReference type="PROSITE" id="PS50016">
    <property type="entry name" value="ZF_PHD_2"/>
    <property type="match status" value="1"/>
</dbReference>
<gene>
    <name evidence="14" type="ORF">M8C21_001994</name>
</gene>
<dbReference type="EMBL" id="JAMZMK010006978">
    <property type="protein sequence ID" value="KAI7746446.1"/>
    <property type="molecule type" value="Genomic_DNA"/>
</dbReference>
<dbReference type="SMART" id="SM00249">
    <property type="entry name" value="PHD"/>
    <property type="match status" value="1"/>
</dbReference>
<dbReference type="PANTHER" id="PTHR13808:SF60">
    <property type="entry name" value="HISTONE ACETYLTRANSFERASE"/>
    <property type="match status" value="1"/>
</dbReference>
<dbReference type="InterPro" id="IPR001965">
    <property type="entry name" value="Znf_PHD"/>
</dbReference>
<feature type="domain" description="CBP/p300-type HAT" evidence="13">
    <location>
        <begin position="562"/>
        <end position="950"/>
    </location>
</feature>
<dbReference type="AlphaFoldDB" id="A0AAD5CQP1"/>
<evidence type="ECO:0000256" key="6">
    <source>
        <dbReference type="ARBA" id="ARBA00022833"/>
    </source>
</evidence>
<dbReference type="SMART" id="SM01250">
    <property type="entry name" value="KAT11"/>
    <property type="match status" value="1"/>
</dbReference>
<dbReference type="EC" id="2.3.1.48" evidence="2"/>
<evidence type="ECO:0000256" key="2">
    <source>
        <dbReference type="ARBA" id="ARBA00013184"/>
    </source>
</evidence>
<dbReference type="Pfam" id="PF00628">
    <property type="entry name" value="PHD"/>
    <property type="match status" value="1"/>
</dbReference>
<dbReference type="GO" id="GO:0005634">
    <property type="term" value="C:nucleus"/>
    <property type="evidence" value="ECO:0007669"/>
    <property type="project" value="UniProtKB-SubCell"/>
</dbReference>
<evidence type="ECO:0000256" key="3">
    <source>
        <dbReference type="ARBA" id="ARBA00022679"/>
    </source>
</evidence>
<dbReference type="PROSITE" id="PS51727">
    <property type="entry name" value="CBP_P300_HAT"/>
    <property type="match status" value="1"/>
</dbReference>
<reference evidence="14" key="1">
    <citation type="submission" date="2022-06" db="EMBL/GenBank/DDBJ databases">
        <title>Uncovering the hologenomic basis of an extraordinary plant invasion.</title>
        <authorList>
            <person name="Bieker V.C."/>
            <person name="Martin M.D."/>
            <person name="Gilbert T."/>
            <person name="Hodgins K."/>
            <person name="Battlay P."/>
            <person name="Petersen B."/>
            <person name="Wilson J."/>
        </authorList>
    </citation>
    <scope>NUCLEOTIDE SEQUENCE</scope>
    <source>
        <strain evidence="14">AA19_3_7</strain>
        <tissue evidence="14">Leaf</tissue>
    </source>
</reference>
<dbReference type="PANTHER" id="PTHR13808">
    <property type="entry name" value="CBP/P300-RELATED"/>
    <property type="match status" value="1"/>
</dbReference>
<feature type="region of interest" description="Disordered" evidence="11">
    <location>
        <begin position="200"/>
        <end position="240"/>
    </location>
</feature>
<dbReference type="GO" id="GO:0000123">
    <property type="term" value="C:histone acetyltransferase complex"/>
    <property type="evidence" value="ECO:0007669"/>
    <property type="project" value="TreeGrafter"/>
</dbReference>
<proteinExistence type="predicted"/>
<evidence type="ECO:0000259" key="12">
    <source>
        <dbReference type="PROSITE" id="PS50016"/>
    </source>
</evidence>
<dbReference type="InterPro" id="IPR011011">
    <property type="entry name" value="Znf_FYVE_PHD"/>
</dbReference>
<dbReference type="GO" id="GO:0008270">
    <property type="term" value="F:zinc ion binding"/>
    <property type="evidence" value="ECO:0007669"/>
    <property type="project" value="UniProtKB-KW"/>
</dbReference>
<keyword evidence="5 10" id="KW-0863">Zinc-finger</keyword>
<keyword evidence="9" id="KW-0539">Nucleus</keyword>
<dbReference type="InterPro" id="IPR013178">
    <property type="entry name" value="Histone_AcTrfase_Rtt109/CBP"/>
</dbReference>
<dbReference type="Proteomes" id="UP001206925">
    <property type="component" value="Unassembled WGS sequence"/>
</dbReference>
<dbReference type="GO" id="GO:0003713">
    <property type="term" value="F:transcription coactivator activity"/>
    <property type="evidence" value="ECO:0007669"/>
    <property type="project" value="TreeGrafter"/>
</dbReference>
<comment type="subcellular location">
    <subcellularLocation>
        <location evidence="1">Nucleus</location>
    </subcellularLocation>
</comment>
<sequence length="1008" mass="112641">GYGVNHNPMLFGGAVNTGHNSASNNMSNAQCFGESSIKNAATSVLQSVVHSSAQNQTSYYTNTSFLPSTNGVQPNFQNNYETFLESLPRRWWMRPISMMNQSNRVKIPRLNSCGSMQGRPFVTAESSSHNCNGLNCSVCGPATFGMPSRKRKINFGAPGNESWSGTGDIMGSRKRNYPLGSPNNYESWVGDGSLTDMLTKTYLPPDDLPSLEQWPSSEDASGSDAMGSGVDGKDVSSQPGSNEMAGTLMEVYTSFIKSYASRKDAMPNGEDALGPNVNKVPPALSCEEKVLCEFNSVFDDYESVWESMQSMEPIGLELEKTSTQMTSVDHNGSEMEATNIEEPSVYLADPFEDNGSGSGSMNIEKASSMMADSFEDNGSGLVSINIKKPSASLTDSLTAAQIKEHLSSFIQPEKVISESTTPSESQNLCQLCSKNNLLLAPTPVYCSSCDLRIKQNVKYYRSTDEDTKTQQCICMRCFKGSRGSSVITRAGSVSKTILNMTVNDEEVEDSWVQCDTCQQWQHRICGLYNNETDLEGKAEYVCPKCCLKEIENGTSISLPKTVMGAKDLPRTNLSDHIEQRLFTRTKQEREETAKFLGKALEEVPVAEGLVVRVVVSVDKELEVKKQFRDIFHGQDYPEKNEYRSKLILLFQRIGGVDVCLFGMYVQEFGSECNGPNNRCVYISYIDSVKYFQPERKTASGEPLRTFVYHEILIGYLEHCKKRGFATCYIWSCPLIKGEDYIFYCHPKTQKTPEKTKLLKWYAKYKLMIKKAMEDGIVVDQTNLYNEFFTPSNAKISAARLPNFDGDCWSDAAVNISKELENEESLGGKLGIKSRTKRILMAKGQESHTKDALVMHNLPVFMSQLGELLVHDKENYMIVRLQHMCASCNEDVLGYIPHDTKDIDDVLVNKLFETRDDFLNKCQNSLYQFDTLGHAKYSSMMILYHYMQNLVVQPKGDTCHTDKLIPPSTEVPCETRKDQNQDTRGGLQPRLSNGQDASPTCFYMHQEEA</sequence>
<dbReference type="GO" id="GO:0005667">
    <property type="term" value="C:transcription regulator complex"/>
    <property type="evidence" value="ECO:0007669"/>
    <property type="project" value="TreeGrafter"/>
</dbReference>
<feature type="non-terminal residue" evidence="14">
    <location>
        <position position="1008"/>
    </location>
</feature>
<dbReference type="InterPro" id="IPR019787">
    <property type="entry name" value="Znf_PHD-finger"/>
</dbReference>
<dbReference type="GO" id="GO:0004402">
    <property type="term" value="F:histone acetyltransferase activity"/>
    <property type="evidence" value="ECO:0007669"/>
    <property type="project" value="InterPro"/>
</dbReference>
<dbReference type="InterPro" id="IPR019786">
    <property type="entry name" value="Zinc_finger_PHD-type_CS"/>
</dbReference>
<evidence type="ECO:0000313" key="15">
    <source>
        <dbReference type="Proteomes" id="UP001206925"/>
    </source>
</evidence>
<dbReference type="Gene3D" id="3.30.40.10">
    <property type="entry name" value="Zinc/RING finger domain, C3HC4 (zinc finger)"/>
    <property type="match status" value="1"/>
</dbReference>
<keyword evidence="3" id="KW-0808">Transferase</keyword>
<evidence type="ECO:0000313" key="14">
    <source>
        <dbReference type="EMBL" id="KAI7746446.1"/>
    </source>
</evidence>
<evidence type="ECO:0000256" key="1">
    <source>
        <dbReference type="ARBA" id="ARBA00004123"/>
    </source>
</evidence>
<feature type="region of interest" description="Disordered" evidence="11">
    <location>
        <begin position="965"/>
        <end position="998"/>
    </location>
</feature>
<keyword evidence="15" id="KW-1185">Reference proteome</keyword>
<comment type="caution">
    <text evidence="14">The sequence shown here is derived from an EMBL/GenBank/DDBJ whole genome shotgun (WGS) entry which is preliminary data.</text>
</comment>
<evidence type="ECO:0000256" key="8">
    <source>
        <dbReference type="ARBA" id="ARBA00023163"/>
    </source>
</evidence>
<evidence type="ECO:0000256" key="7">
    <source>
        <dbReference type="ARBA" id="ARBA00023015"/>
    </source>
</evidence>
<evidence type="ECO:0000256" key="4">
    <source>
        <dbReference type="ARBA" id="ARBA00022723"/>
    </source>
</evidence>
<evidence type="ECO:0000256" key="5">
    <source>
        <dbReference type="ARBA" id="ARBA00022771"/>
    </source>
</evidence>
<keyword evidence="8" id="KW-0804">Transcription</keyword>
<dbReference type="Pfam" id="PF08214">
    <property type="entry name" value="HAT_KAT11"/>
    <property type="match status" value="1"/>
</dbReference>
<dbReference type="GO" id="GO:0031490">
    <property type="term" value="F:chromatin DNA binding"/>
    <property type="evidence" value="ECO:0007669"/>
    <property type="project" value="TreeGrafter"/>
</dbReference>
<organism evidence="14 15">
    <name type="scientific">Ambrosia artemisiifolia</name>
    <name type="common">Common ragweed</name>
    <dbReference type="NCBI Taxonomy" id="4212"/>
    <lineage>
        <taxon>Eukaryota</taxon>
        <taxon>Viridiplantae</taxon>
        <taxon>Streptophyta</taxon>
        <taxon>Embryophyta</taxon>
        <taxon>Tracheophyta</taxon>
        <taxon>Spermatophyta</taxon>
        <taxon>Magnoliopsida</taxon>
        <taxon>eudicotyledons</taxon>
        <taxon>Gunneridae</taxon>
        <taxon>Pentapetalae</taxon>
        <taxon>asterids</taxon>
        <taxon>campanulids</taxon>
        <taxon>Asterales</taxon>
        <taxon>Asteraceae</taxon>
        <taxon>Asteroideae</taxon>
        <taxon>Heliantheae alliance</taxon>
        <taxon>Heliantheae</taxon>
        <taxon>Ambrosia</taxon>
    </lineage>
</organism>
<dbReference type="InterPro" id="IPR031162">
    <property type="entry name" value="CBP_P300_HAT"/>
</dbReference>
<feature type="domain" description="PHD-type" evidence="12">
    <location>
        <begin position="471"/>
        <end position="548"/>
    </location>
</feature>
<dbReference type="InterPro" id="IPR013083">
    <property type="entry name" value="Znf_RING/FYVE/PHD"/>
</dbReference>
<evidence type="ECO:0000256" key="11">
    <source>
        <dbReference type="SAM" id="MobiDB-lite"/>
    </source>
</evidence>
<accession>A0AAD5CQP1</accession>
<evidence type="ECO:0000256" key="9">
    <source>
        <dbReference type="ARBA" id="ARBA00023242"/>
    </source>
</evidence>
<keyword evidence="6" id="KW-0862">Zinc</keyword>
<name>A0AAD5CQP1_AMBAR</name>
<evidence type="ECO:0000256" key="10">
    <source>
        <dbReference type="PROSITE-ProRule" id="PRU00146"/>
    </source>
</evidence>
<dbReference type="PROSITE" id="PS01359">
    <property type="entry name" value="ZF_PHD_1"/>
    <property type="match status" value="1"/>
</dbReference>
<evidence type="ECO:0000259" key="13">
    <source>
        <dbReference type="PROSITE" id="PS51727"/>
    </source>
</evidence>
<keyword evidence="4" id="KW-0479">Metal-binding</keyword>
<keyword evidence="7" id="KW-0805">Transcription regulation</keyword>
<dbReference type="SUPFAM" id="SSF57903">
    <property type="entry name" value="FYVE/PHD zinc finger"/>
    <property type="match status" value="1"/>
</dbReference>
<dbReference type="GO" id="GO:0045944">
    <property type="term" value="P:positive regulation of transcription by RNA polymerase II"/>
    <property type="evidence" value="ECO:0007669"/>
    <property type="project" value="TreeGrafter"/>
</dbReference>